<reference evidence="3" key="3">
    <citation type="submission" date="2022-06" db="UniProtKB">
        <authorList>
            <consortium name="EnsemblPlants"/>
        </authorList>
    </citation>
    <scope>IDENTIFICATION</scope>
</reference>
<accession>A0A8R7VF40</accession>
<protein>
    <submittedName>
        <fullName evidence="3">Uncharacterized protein</fullName>
    </submittedName>
</protein>
<organism evidence="3 4">
    <name type="scientific">Triticum urartu</name>
    <name type="common">Red wild einkorn</name>
    <name type="synonym">Crithodium urartu</name>
    <dbReference type="NCBI Taxonomy" id="4572"/>
    <lineage>
        <taxon>Eukaryota</taxon>
        <taxon>Viridiplantae</taxon>
        <taxon>Streptophyta</taxon>
        <taxon>Embryophyta</taxon>
        <taxon>Tracheophyta</taxon>
        <taxon>Spermatophyta</taxon>
        <taxon>Magnoliopsida</taxon>
        <taxon>Liliopsida</taxon>
        <taxon>Poales</taxon>
        <taxon>Poaceae</taxon>
        <taxon>BOP clade</taxon>
        <taxon>Pooideae</taxon>
        <taxon>Triticodae</taxon>
        <taxon>Triticeae</taxon>
        <taxon>Triticinae</taxon>
        <taxon>Triticum</taxon>
    </lineage>
</organism>
<dbReference type="EnsemblPlants" id="TuG1812S0003125600.01.T01">
    <property type="protein sequence ID" value="TuG1812S0003125600.01.T01.s_cds45385"/>
    <property type="gene ID" value="TuG1812S0003125600.01"/>
</dbReference>
<dbReference type="Gramene" id="TuG1812S0003125600.01.T01">
    <property type="protein sequence ID" value="TuG1812S0003125600.01.T01.s_cds45385"/>
    <property type="gene ID" value="TuG1812S0003125600.01"/>
</dbReference>
<reference evidence="2" key="2">
    <citation type="submission" date="2018-03" db="EMBL/GenBank/DDBJ databases">
        <title>The Triticum urartu genome reveals the dynamic nature of wheat genome evolution.</title>
        <authorList>
            <person name="Ling H."/>
            <person name="Ma B."/>
            <person name="Shi X."/>
            <person name="Liu H."/>
            <person name="Dong L."/>
            <person name="Sun H."/>
            <person name="Cao Y."/>
            <person name="Gao Q."/>
            <person name="Zheng S."/>
            <person name="Li Y."/>
            <person name="Yu Y."/>
            <person name="Du H."/>
            <person name="Qi M."/>
            <person name="Li Y."/>
            <person name="Yu H."/>
            <person name="Cui Y."/>
            <person name="Wang N."/>
            <person name="Chen C."/>
            <person name="Wu H."/>
            <person name="Zhao Y."/>
            <person name="Zhang J."/>
            <person name="Li Y."/>
            <person name="Zhou W."/>
            <person name="Zhang B."/>
            <person name="Hu W."/>
            <person name="Eijk M."/>
            <person name="Tang J."/>
            <person name="Witsenboer H."/>
            <person name="Zhao S."/>
            <person name="Li Z."/>
            <person name="Zhang A."/>
            <person name="Wang D."/>
            <person name="Liang C."/>
        </authorList>
    </citation>
    <scope>NUCLEOTIDE SEQUENCE [LARGE SCALE GENOMIC DNA]</scope>
    <source>
        <strain evidence="2">cv. G1812</strain>
    </source>
</reference>
<evidence type="ECO:0000313" key="2">
    <source>
        <dbReference type="EnsemblPlants" id="TuG1812G0300004870.01.T01.cds304316"/>
    </source>
</evidence>
<feature type="region of interest" description="Disordered" evidence="1">
    <location>
        <begin position="31"/>
        <end position="69"/>
    </location>
</feature>
<dbReference type="Gramene" id="TuG1812G0300004870.01.T01">
    <property type="protein sequence ID" value="TuG1812G0300004870.01.T01.cds304316"/>
    <property type="gene ID" value="TuG1812G0300004870.01"/>
</dbReference>
<evidence type="ECO:0000313" key="3">
    <source>
        <dbReference type="EnsemblPlants" id="TuG1812S0003125600.01.T01.s_cds45385"/>
    </source>
</evidence>
<dbReference type="Proteomes" id="UP000015106">
    <property type="component" value="Chromosome 3"/>
</dbReference>
<evidence type="ECO:0000313" key="4">
    <source>
        <dbReference type="Proteomes" id="UP000015106"/>
    </source>
</evidence>
<proteinExistence type="predicted"/>
<reference evidence="4" key="1">
    <citation type="journal article" date="2013" name="Nature">
        <title>Draft genome of the wheat A-genome progenitor Triticum urartu.</title>
        <authorList>
            <person name="Ling H.Q."/>
            <person name="Zhao S."/>
            <person name="Liu D."/>
            <person name="Wang J."/>
            <person name="Sun H."/>
            <person name="Zhang C."/>
            <person name="Fan H."/>
            <person name="Li D."/>
            <person name="Dong L."/>
            <person name="Tao Y."/>
            <person name="Gao C."/>
            <person name="Wu H."/>
            <person name="Li Y."/>
            <person name="Cui Y."/>
            <person name="Guo X."/>
            <person name="Zheng S."/>
            <person name="Wang B."/>
            <person name="Yu K."/>
            <person name="Liang Q."/>
            <person name="Yang W."/>
            <person name="Lou X."/>
            <person name="Chen J."/>
            <person name="Feng M."/>
            <person name="Jian J."/>
            <person name="Zhang X."/>
            <person name="Luo G."/>
            <person name="Jiang Y."/>
            <person name="Liu J."/>
            <person name="Wang Z."/>
            <person name="Sha Y."/>
            <person name="Zhang B."/>
            <person name="Wu H."/>
            <person name="Tang D."/>
            <person name="Shen Q."/>
            <person name="Xue P."/>
            <person name="Zou S."/>
            <person name="Wang X."/>
            <person name="Liu X."/>
            <person name="Wang F."/>
            <person name="Yang Y."/>
            <person name="An X."/>
            <person name="Dong Z."/>
            <person name="Zhang K."/>
            <person name="Zhang X."/>
            <person name="Luo M.C."/>
            <person name="Dvorak J."/>
            <person name="Tong Y."/>
            <person name="Wang J."/>
            <person name="Yang H."/>
            <person name="Li Z."/>
            <person name="Wang D."/>
            <person name="Zhang A."/>
            <person name="Wang J."/>
        </authorList>
    </citation>
    <scope>NUCLEOTIDE SEQUENCE</scope>
    <source>
        <strain evidence="4">cv. G1812</strain>
    </source>
</reference>
<dbReference type="AlphaFoldDB" id="A0A8R7VF40"/>
<name>A0A8R7VF40_TRIUA</name>
<dbReference type="EnsemblPlants" id="TuG1812G0300004870.01.T01">
    <property type="protein sequence ID" value="TuG1812G0300004870.01.T01.cds304316"/>
    <property type="gene ID" value="TuG1812G0300004870.01"/>
</dbReference>
<keyword evidence="4" id="KW-1185">Reference proteome</keyword>
<evidence type="ECO:0000256" key="1">
    <source>
        <dbReference type="SAM" id="MobiDB-lite"/>
    </source>
</evidence>
<sequence>MALRRGIAAADLLSELERQHTVDPRSCHLISSSPSLGEARRAGALRRRRKGLRQDATMKAAMSASPTIRASRPCKVRKRNNSNLRGQAVQEEEVLPISMIAERLEEKDRRRRCTNWRIAFTYASSSHLVMDL</sequence>